<comment type="caution">
    <text evidence="4">The sequence shown here is derived from an EMBL/GenBank/DDBJ whole genome shotgun (WGS) entry which is preliminary data.</text>
</comment>
<evidence type="ECO:0000256" key="1">
    <source>
        <dbReference type="PROSITE-ProRule" id="PRU00175"/>
    </source>
</evidence>
<dbReference type="InterPro" id="IPR001841">
    <property type="entry name" value="Znf_RING"/>
</dbReference>
<organism evidence="4 5">
    <name type="scientific">Hohenbuehelia grisea</name>
    <dbReference type="NCBI Taxonomy" id="104357"/>
    <lineage>
        <taxon>Eukaryota</taxon>
        <taxon>Fungi</taxon>
        <taxon>Dikarya</taxon>
        <taxon>Basidiomycota</taxon>
        <taxon>Agaricomycotina</taxon>
        <taxon>Agaricomycetes</taxon>
        <taxon>Agaricomycetidae</taxon>
        <taxon>Agaricales</taxon>
        <taxon>Pleurotineae</taxon>
        <taxon>Pleurotaceae</taxon>
        <taxon>Hohenbuehelia</taxon>
    </lineage>
</organism>
<dbReference type="Gene3D" id="3.30.40.10">
    <property type="entry name" value="Zinc/RING finger domain, C3HC4 (zinc finger)"/>
    <property type="match status" value="1"/>
</dbReference>
<proteinExistence type="predicted"/>
<dbReference type="SUPFAM" id="SSF57850">
    <property type="entry name" value="RING/U-box"/>
    <property type="match status" value="1"/>
</dbReference>
<dbReference type="InterPro" id="IPR013083">
    <property type="entry name" value="Znf_RING/FYVE/PHD"/>
</dbReference>
<evidence type="ECO:0000259" key="3">
    <source>
        <dbReference type="PROSITE" id="PS50089"/>
    </source>
</evidence>
<evidence type="ECO:0000313" key="4">
    <source>
        <dbReference type="EMBL" id="KAL0961163.1"/>
    </source>
</evidence>
<keyword evidence="1" id="KW-0862">Zinc</keyword>
<protein>
    <recommendedName>
        <fullName evidence="3">RING-type domain-containing protein</fullName>
    </recommendedName>
</protein>
<dbReference type="PROSITE" id="PS50089">
    <property type="entry name" value="ZF_RING_2"/>
    <property type="match status" value="1"/>
</dbReference>
<feature type="domain" description="RING-type" evidence="3">
    <location>
        <begin position="104"/>
        <end position="146"/>
    </location>
</feature>
<keyword evidence="1" id="KW-0863">Zinc-finger</keyword>
<sequence length="277" mass="30407">MDNTSKTRTKQYALDLRQFPSYITPRKDFDDANSIPEYDSEVDVNLGAESPASILHADVAADADDQWAKSGIAVHTNVPTRRWRSNSFNQRKRELQRESVDRDCGICFEIAVVPCRTQCCGKLFCLEHLSEWLHGSSSDGRCPSCKRRCALGINTISLASPSIPSTPPWPIVDQGFATMTDPQPMRELSLAHLLPLKRVSDSSRSASPSSSSSSADLSLSTSASEEEPRPRVMRARSSHGQGQSFLSALTNPEFMGGAAERILSLVGLTLLFYVLLS</sequence>
<evidence type="ECO:0000256" key="2">
    <source>
        <dbReference type="SAM" id="MobiDB-lite"/>
    </source>
</evidence>
<accession>A0ABR3K130</accession>
<feature type="region of interest" description="Disordered" evidence="2">
    <location>
        <begin position="201"/>
        <end position="242"/>
    </location>
</feature>
<gene>
    <name evidence="4" type="ORF">HGRIS_006135</name>
</gene>
<name>A0ABR3K130_9AGAR</name>
<dbReference type="Proteomes" id="UP001556367">
    <property type="component" value="Unassembled WGS sequence"/>
</dbReference>
<evidence type="ECO:0000313" key="5">
    <source>
        <dbReference type="Proteomes" id="UP001556367"/>
    </source>
</evidence>
<feature type="compositionally biased region" description="Low complexity" evidence="2">
    <location>
        <begin position="202"/>
        <end position="223"/>
    </location>
</feature>
<dbReference type="EMBL" id="JASNQZ010000001">
    <property type="protein sequence ID" value="KAL0961163.1"/>
    <property type="molecule type" value="Genomic_DNA"/>
</dbReference>
<keyword evidence="1" id="KW-0479">Metal-binding</keyword>
<reference evidence="5" key="1">
    <citation type="submission" date="2024-06" db="EMBL/GenBank/DDBJ databases">
        <title>Multi-omics analyses provide insights into the biosynthesis of the anticancer antibiotic pleurotin in Hohenbuehelia grisea.</title>
        <authorList>
            <person name="Weaver J.A."/>
            <person name="Alberti F."/>
        </authorList>
    </citation>
    <scope>NUCLEOTIDE SEQUENCE [LARGE SCALE GENOMIC DNA]</scope>
    <source>
        <strain evidence="5">T-177</strain>
    </source>
</reference>
<keyword evidence="5" id="KW-1185">Reference proteome</keyword>